<dbReference type="EMBL" id="BMAU01021409">
    <property type="protein sequence ID" value="GFY33209.1"/>
    <property type="molecule type" value="Genomic_DNA"/>
</dbReference>
<evidence type="ECO:0000313" key="2">
    <source>
        <dbReference type="EMBL" id="GFY33209.1"/>
    </source>
</evidence>
<dbReference type="Proteomes" id="UP000887159">
    <property type="component" value="Unassembled WGS sequence"/>
</dbReference>
<evidence type="ECO:0000256" key="1">
    <source>
        <dbReference type="SAM" id="MobiDB-lite"/>
    </source>
</evidence>
<name>A0A8X6WF23_TRICX</name>
<proteinExistence type="predicted"/>
<organism evidence="2 3">
    <name type="scientific">Trichonephila clavipes</name>
    <name type="common">Golden silk orbweaver</name>
    <name type="synonym">Nephila clavipes</name>
    <dbReference type="NCBI Taxonomy" id="2585209"/>
    <lineage>
        <taxon>Eukaryota</taxon>
        <taxon>Metazoa</taxon>
        <taxon>Ecdysozoa</taxon>
        <taxon>Arthropoda</taxon>
        <taxon>Chelicerata</taxon>
        <taxon>Arachnida</taxon>
        <taxon>Araneae</taxon>
        <taxon>Araneomorphae</taxon>
        <taxon>Entelegynae</taxon>
        <taxon>Araneoidea</taxon>
        <taxon>Nephilidae</taxon>
        <taxon>Trichonephila</taxon>
    </lineage>
</organism>
<feature type="region of interest" description="Disordered" evidence="1">
    <location>
        <begin position="54"/>
        <end position="75"/>
    </location>
</feature>
<comment type="caution">
    <text evidence="2">The sequence shown here is derived from an EMBL/GenBank/DDBJ whole genome shotgun (WGS) entry which is preliminary data.</text>
</comment>
<accession>A0A8X6WF23</accession>
<protein>
    <submittedName>
        <fullName evidence="2">Uncharacterized protein</fullName>
    </submittedName>
</protein>
<reference evidence="2" key="1">
    <citation type="submission" date="2020-08" db="EMBL/GenBank/DDBJ databases">
        <title>Multicomponent nature underlies the extraordinary mechanical properties of spider dragline silk.</title>
        <authorList>
            <person name="Kono N."/>
            <person name="Nakamura H."/>
            <person name="Mori M."/>
            <person name="Yoshida Y."/>
            <person name="Ohtoshi R."/>
            <person name="Malay A.D."/>
            <person name="Moran D.A.P."/>
            <person name="Tomita M."/>
            <person name="Numata K."/>
            <person name="Arakawa K."/>
        </authorList>
    </citation>
    <scope>NUCLEOTIDE SEQUENCE</scope>
</reference>
<gene>
    <name evidence="2" type="ORF">TNCV_1240601</name>
</gene>
<dbReference type="AlphaFoldDB" id="A0A8X6WF23"/>
<keyword evidence="3" id="KW-1185">Reference proteome</keyword>
<evidence type="ECO:0000313" key="3">
    <source>
        <dbReference type="Proteomes" id="UP000887159"/>
    </source>
</evidence>
<sequence length="75" mass="8631">MRDICDRSRTFEPRLRYEDYIRSETSLFKLPHLANGRLLNYGCHYTAIGDNMSSCQSSRGEESLEGWKPGGQLSE</sequence>